<feature type="transmembrane region" description="Helical" evidence="1">
    <location>
        <begin position="12"/>
        <end position="34"/>
    </location>
</feature>
<evidence type="ECO:0000313" key="3">
    <source>
        <dbReference type="Proteomes" id="UP000185596"/>
    </source>
</evidence>
<name>A0A1Q8CLA9_9PSEU</name>
<keyword evidence="1" id="KW-1133">Transmembrane helix</keyword>
<accession>A0A1Q8CLA9</accession>
<organism evidence="2 3">
    <name type="scientific">Actinophytocola xanthii</name>
    <dbReference type="NCBI Taxonomy" id="1912961"/>
    <lineage>
        <taxon>Bacteria</taxon>
        <taxon>Bacillati</taxon>
        <taxon>Actinomycetota</taxon>
        <taxon>Actinomycetes</taxon>
        <taxon>Pseudonocardiales</taxon>
        <taxon>Pseudonocardiaceae</taxon>
    </lineage>
</organism>
<keyword evidence="1" id="KW-0472">Membrane</keyword>
<comment type="caution">
    <text evidence="2">The sequence shown here is derived from an EMBL/GenBank/DDBJ whole genome shotgun (WGS) entry which is preliminary data.</text>
</comment>
<keyword evidence="3" id="KW-1185">Reference proteome</keyword>
<dbReference type="Proteomes" id="UP000185596">
    <property type="component" value="Unassembled WGS sequence"/>
</dbReference>
<feature type="transmembrane region" description="Helical" evidence="1">
    <location>
        <begin position="54"/>
        <end position="75"/>
    </location>
</feature>
<dbReference type="Pfam" id="PF14019">
    <property type="entry name" value="DUF4235"/>
    <property type="match status" value="1"/>
</dbReference>
<dbReference type="AlphaFoldDB" id="A0A1Q8CLA9"/>
<sequence>MGGRVNKHKLIYKPVGTLIGVLGGVAASAVFGKVWEAVTGDREAPEPTDRRRGWGEILLAAGVQGAIFGLVRAALDRSGAIGYRKVTGTWPDDDSGKRRRFGK</sequence>
<dbReference type="EMBL" id="MSIE01000044">
    <property type="protein sequence ID" value="OLF15138.1"/>
    <property type="molecule type" value="Genomic_DNA"/>
</dbReference>
<keyword evidence="1" id="KW-0812">Transmembrane</keyword>
<proteinExistence type="predicted"/>
<protein>
    <recommendedName>
        <fullName evidence="4">DUF4235 domain-containing protein</fullName>
    </recommendedName>
</protein>
<evidence type="ECO:0000313" key="2">
    <source>
        <dbReference type="EMBL" id="OLF15138.1"/>
    </source>
</evidence>
<gene>
    <name evidence="2" type="ORF">BU204_22970</name>
</gene>
<dbReference type="STRING" id="1912961.BU204_22970"/>
<dbReference type="InterPro" id="IPR025329">
    <property type="entry name" value="DUF4235"/>
</dbReference>
<reference evidence="2 3" key="1">
    <citation type="submission" date="2016-12" db="EMBL/GenBank/DDBJ databases">
        <title>The draft genome sequence of Actinophytocola sp. 11-183.</title>
        <authorList>
            <person name="Wang W."/>
            <person name="Yuan L."/>
        </authorList>
    </citation>
    <scope>NUCLEOTIDE SEQUENCE [LARGE SCALE GENOMIC DNA]</scope>
    <source>
        <strain evidence="2 3">11-183</strain>
    </source>
</reference>
<dbReference type="OrthoDB" id="5244650at2"/>
<evidence type="ECO:0000256" key="1">
    <source>
        <dbReference type="SAM" id="Phobius"/>
    </source>
</evidence>
<evidence type="ECO:0008006" key="4">
    <source>
        <dbReference type="Google" id="ProtNLM"/>
    </source>
</evidence>